<evidence type="ECO:0000259" key="3">
    <source>
        <dbReference type="Pfam" id="PF13717"/>
    </source>
</evidence>
<dbReference type="Pfam" id="PF13717">
    <property type="entry name" value="Zn_ribbon_4"/>
    <property type="match status" value="1"/>
</dbReference>
<sequence length="323" mass="33106">MILTCPECASRYFVDDAKVGSTGRVVRCASCGARWTARNESAADDDLFDAPPAAGATPGPANDAAVSATLDPLHALDDEPEPEPPVSALPGEELPKVFRARADAERRLKEAKTTGIVWASMAAFVVLVLGCVAVFRLDIGKLMPSTAGAYAMVGKPINTVGLIVEESSIRAQPSMQDGRAALIVTGVIRNITEKPVSAPPLRIALLNKGQKRVAGQLAAAADPVIPPGQTRHFSVTLLNPPSSAQILEVGFAVEKGAAHAVKTGLGPAKAGHGEPELRGAQDTPTTDHAAPEAHAADSAAEGAGHGAPGHETGAAEPAAADHH</sequence>
<dbReference type="RefSeq" id="WP_116565087.1">
    <property type="nucleotide sequence ID" value="NZ_QDKP01000014.1"/>
</dbReference>
<feature type="transmembrane region" description="Helical" evidence="2">
    <location>
        <begin position="116"/>
        <end position="135"/>
    </location>
</feature>
<evidence type="ECO:0000256" key="1">
    <source>
        <dbReference type="SAM" id="MobiDB-lite"/>
    </source>
</evidence>
<dbReference type="Proteomes" id="UP000244913">
    <property type="component" value="Unassembled WGS sequence"/>
</dbReference>
<organism evidence="4 5">
    <name type="scientific">Caulobacter radicis</name>
    <dbReference type="NCBI Taxonomy" id="2172650"/>
    <lineage>
        <taxon>Bacteria</taxon>
        <taxon>Pseudomonadati</taxon>
        <taxon>Pseudomonadota</taxon>
        <taxon>Alphaproteobacteria</taxon>
        <taxon>Caulobacterales</taxon>
        <taxon>Caulobacteraceae</taxon>
        <taxon>Caulobacter</taxon>
    </lineage>
</organism>
<evidence type="ECO:0000256" key="2">
    <source>
        <dbReference type="SAM" id="Phobius"/>
    </source>
</evidence>
<proteinExistence type="predicted"/>
<keyword evidence="2" id="KW-1133">Transmembrane helix</keyword>
<feature type="region of interest" description="Disordered" evidence="1">
    <location>
        <begin position="264"/>
        <end position="323"/>
    </location>
</feature>
<dbReference type="EMBL" id="QDKP01000014">
    <property type="protein sequence ID" value="PVM86937.1"/>
    <property type="molecule type" value="Genomic_DNA"/>
</dbReference>
<dbReference type="InterPro" id="IPR047676">
    <property type="entry name" value="FxLYD_dom"/>
</dbReference>
<name>A0A2T9JTA2_9CAUL</name>
<keyword evidence="2" id="KW-0472">Membrane</keyword>
<dbReference type="NCBIfam" id="NF038353">
    <property type="entry name" value="FxLYD_dom"/>
    <property type="match status" value="1"/>
</dbReference>
<feature type="compositionally biased region" description="Low complexity" evidence="1">
    <location>
        <begin position="309"/>
        <end position="323"/>
    </location>
</feature>
<comment type="caution">
    <text evidence="4">The sequence shown here is derived from an EMBL/GenBank/DDBJ whole genome shotgun (WGS) entry which is preliminary data.</text>
</comment>
<reference evidence="4 5" key="1">
    <citation type="submission" date="2018-04" db="EMBL/GenBank/DDBJ databases">
        <title>The genome sequence of Caulobacter sp. 736.</title>
        <authorList>
            <person name="Gao J."/>
            <person name="Sun J."/>
        </authorList>
    </citation>
    <scope>NUCLEOTIDE SEQUENCE [LARGE SCALE GENOMIC DNA]</scope>
    <source>
        <strain evidence="4 5">736</strain>
    </source>
</reference>
<dbReference type="InterPro" id="IPR011723">
    <property type="entry name" value="Znf/thioredoxin_put"/>
</dbReference>
<keyword evidence="5" id="KW-1185">Reference proteome</keyword>
<gene>
    <name evidence="4" type="ORF">DDF65_04700</name>
</gene>
<protein>
    <recommendedName>
        <fullName evidence="3">Zinc finger/thioredoxin putative domain-containing protein</fullName>
    </recommendedName>
</protein>
<keyword evidence="2" id="KW-0812">Transmembrane</keyword>
<dbReference type="AlphaFoldDB" id="A0A2T9JTA2"/>
<feature type="domain" description="Zinc finger/thioredoxin putative" evidence="3">
    <location>
        <begin position="1"/>
        <end position="36"/>
    </location>
</feature>
<dbReference type="NCBIfam" id="TIGR02098">
    <property type="entry name" value="MJ0042_CXXC"/>
    <property type="match status" value="1"/>
</dbReference>
<evidence type="ECO:0000313" key="4">
    <source>
        <dbReference type="EMBL" id="PVM86937.1"/>
    </source>
</evidence>
<evidence type="ECO:0000313" key="5">
    <source>
        <dbReference type="Proteomes" id="UP000244913"/>
    </source>
</evidence>
<accession>A0A2T9JTA2</accession>